<evidence type="ECO:0000256" key="10">
    <source>
        <dbReference type="ARBA" id="ARBA00023004"/>
    </source>
</evidence>
<comment type="caution">
    <text evidence="20">The sequence shown here is derived from an EMBL/GenBank/DDBJ whole genome shotgun (WGS) entry which is preliminary data.</text>
</comment>
<evidence type="ECO:0000313" key="21">
    <source>
        <dbReference type="Proteomes" id="UP000050424"/>
    </source>
</evidence>
<dbReference type="InterPro" id="IPR036400">
    <property type="entry name" value="Cyt_B5-like_heme/steroid_sf"/>
</dbReference>
<feature type="domain" description="Cytochrome b5 heme-binding" evidence="18">
    <location>
        <begin position="2"/>
        <end position="82"/>
    </location>
</feature>
<comment type="subunit">
    <text evidence="4">Homotetramer.</text>
</comment>
<dbReference type="GO" id="GO:0046872">
    <property type="term" value="F:metal ion binding"/>
    <property type="evidence" value="ECO:0007669"/>
    <property type="project" value="UniProtKB-KW"/>
</dbReference>
<dbReference type="EMBL" id="LKCW01000147">
    <property type="protein sequence ID" value="KPM38013.1"/>
    <property type="molecule type" value="Genomic_DNA"/>
</dbReference>
<dbReference type="InterPro" id="IPR001199">
    <property type="entry name" value="Cyt_B5-like_heme/steroid-bd"/>
</dbReference>
<evidence type="ECO:0000256" key="11">
    <source>
        <dbReference type="ARBA" id="ARBA00023128"/>
    </source>
</evidence>
<dbReference type="FunFam" id="3.20.20.70:FF:000062">
    <property type="entry name" value="Cytochrome b2, mitochondrial, putative"/>
    <property type="match status" value="1"/>
</dbReference>
<dbReference type="AlphaFoldDB" id="A0A0P7AX53"/>
<comment type="similarity">
    <text evidence="13">In the C-terminal section; belongs to the FMN-dependent alpha-hydroxy acid dehydrogenase family.</text>
</comment>
<evidence type="ECO:0000256" key="17">
    <source>
        <dbReference type="SAM" id="MobiDB-lite"/>
    </source>
</evidence>
<keyword evidence="10" id="KW-0408">Iron</keyword>
<dbReference type="Pfam" id="PF00173">
    <property type="entry name" value="Cyt-b5"/>
    <property type="match status" value="1"/>
</dbReference>
<comment type="similarity">
    <text evidence="14">In the N-terminal section; belongs to the cytochrome b5 family.</text>
</comment>
<keyword evidence="7" id="KW-0288">FMN</keyword>
<evidence type="ECO:0000256" key="14">
    <source>
        <dbReference type="ARBA" id="ARBA00061589"/>
    </source>
</evidence>
<dbReference type="InterPro" id="IPR000262">
    <property type="entry name" value="FMN-dep_DH"/>
</dbReference>
<evidence type="ECO:0000256" key="12">
    <source>
        <dbReference type="ARBA" id="ARBA00052399"/>
    </source>
</evidence>
<feature type="domain" description="FMN hydroxy acid dehydrogenase" evidence="19">
    <location>
        <begin position="109"/>
        <end position="469"/>
    </location>
</feature>
<evidence type="ECO:0000256" key="3">
    <source>
        <dbReference type="ARBA" id="ARBA00004569"/>
    </source>
</evidence>
<keyword evidence="8" id="KW-0479">Metal-binding</keyword>
<dbReference type="GO" id="GO:0004460">
    <property type="term" value="F:L-lactate dehydrogenase (cytochrome) activity"/>
    <property type="evidence" value="ECO:0007669"/>
    <property type="project" value="UniProtKB-EC"/>
</dbReference>
<dbReference type="SMART" id="SM01117">
    <property type="entry name" value="Cyt-b5"/>
    <property type="match status" value="1"/>
</dbReference>
<keyword evidence="5" id="KW-0349">Heme</keyword>
<comment type="catalytic activity">
    <reaction evidence="12">
        <text>(S)-lactate + 2 Fe(III)-[cytochrome c] = 2 Fe(II)-[cytochrome c] + pyruvate + 2 H(+)</text>
        <dbReference type="Rhea" id="RHEA:19909"/>
        <dbReference type="Rhea" id="RHEA-COMP:10350"/>
        <dbReference type="Rhea" id="RHEA-COMP:14399"/>
        <dbReference type="ChEBI" id="CHEBI:15361"/>
        <dbReference type="ChEBI" id="CHEBI:15378"/>
        <dbReference type="ChEBI" id="CHEBI:16651"/>
        <dbReference type="ChEBI" id="CHEBI:29033"/>
        <dbReference type="ChEBI" id="CHEBI:29034"/>
        <dbReference type="EC" id="1.1.2.3"/>
    </reaction>
    <physiologicalReaction direction="left-to-right" evidence="12">
        <dbReference type="Rhea" id="RHEA:19910"/>
    </physiologicalReaction>
</comment>
<dbReference type="InterPro" id="IPR013785">
    <property type="entry name" value="Aldolase_TIM"/>
</dbReference>
<keyword evidence="6" id="KW-0285">Flavoprotein</keyword>
<dbReference type="Proteomes" id="UP000050424">
    <property type="component" value="Unassembled WGS sequence"/>
</dbReference>
<dbReference type="EC" id="1.1.2.3" evidence="15"/>
<feature type="compositionally biased region" description="Low complexity" evidence="17">
    <location>
        <begin position="83"/>
        <end position="97"/>
    </location>
</feature>
<gene>
    <name evidence="20" type="ORF">AK830_g8559</name>
</gene>
<dbReference type="GO" id="GO:0005758">
    <property type="term" value="C:mitochondrial intermembrane space"/>
    <property type="evidence" value="ECO:0007669"/>
    <property type="project" value="UniProtKB-SubCell"/>
</dbReference>
<dbReference type="Gene3D" id="3.10.120.10">
    <property type="entry name" value="Cytochrome b5-like heme/steroid binding domain"/>
    <property type="match status" value="1"/>
</dbReference>
<keyword evidence="11" id="KW-0496">Mitochondrion</keyword>
<comment type="subcellular location">
    <subcellularLocation>
        <location evidence="3">Mitochondrion intermembrane space</location>
    </subcellularLocation>
</comment>
<evidence type="ECO:0000313" key="20">
    <source>
        <dbReference type="EMBL" id="KPM38013.1"/>
    </source>
</evidence>
<proteinExistence type="inferred from homology"/>
<dbReference type="PANTHER" id="PTHR10578">
    <property type="entry name" value="S -2-HYDROXY-ACID OXIDASE-RELATED"/>
    <property type="match status" value="1"/>
</dbReference>
<evidence type="ECO:0000256" key="5">
    <source>
        <dbReference type="ARBA" id="ARBA00022617"/>
    </source>
</evidence>
<organism evidence="20 21">
    <name type="scientific">Neonectria ditissima</name>
    <dbReference type="NCBI Taxonomy" id="78410"/>
    <lineage>
        <taxon>Eukaryota</taxon>
        <taxon>Fungi</taxon>
        <taxon>Dikarya</taxon>
        <taxon>Ascomycota</taxon>
        <taxon>Pezizomycotina</taxon>
        <taxon>Sordariomycetes</taxon>
        <taxon>Hypocreomycetidae</taxon>
        <taxon>Hypocreales</taxon>
        <taxon>Nectriaceae</taxon>
        <taxon>Neonectria</taxon>
    </lineage>
</organism>
<keyword evidence="9" id="KW-0560">Oxidoreductase</keyword>
<evidence type="ECO:0000256" key="9">
    <source>
        <dbReference type="ARBA" id="ARBA00023002"/>
    </source>
</evidence>
<evidence type="ECO:0000256" key="6">
    <source>
        <dbReference type="ARBA" id="ARBA00022630"/>
    </source>
</evidence>
<dbReference type="OrthoDB" id="1925334at2759"/>
<dbReference type="PROSITE" id="PS50255">
    <property type="entry name" value="CYTOCHROME_B5_2"/>
    <property type="match status" value="1"/>
</dbReference>
<comment type="cofactor">
    <cofactor evidence="2">
        <name>heme b</name>
        <dbReference type="ChEBI" id="CHEBI:60344"/>
    </cofactor>
</comment>
<keyword evidence="21" id="KW-1185">Reference proteome</keyword>
<protein>
    <recommendedName>
        <fullName evidence="16">L-lactate dehydrogenase (cytochrome)</fullName>
        <ecNumber evidence="15">1.1.2.3</ecNumber>
    </recommendedName>
</protein>
<name>A0A0P7AX53_9HYPO</name>
<evidence type="ECO:0000256" key="8">
    <source>
        <dbReference type="ARBA" id="ARBA00022723"/>
    </source>
</evidence>
<comment type="cofactor">
    <cofactor evidence="1">
        <name>FMN</name>
        <dbReference type="ChEBI" id="CHEBI:58210"/>
    </cofactor>
</comment>
<accession>A0A0P7AX53</accession>
<evidence type="ECO:0000256" key="16">
    <source>
        <dbReference type="ARBA" id="ARBA00068515"/>
    </source>
</evidence>
<reference evidence="20 21" key="1">
    <citation type="submission" date="2015-09" db="EMBL/GenBank/DDBJ databases">
        <title>Draft genome of a European isolate of the apple canker pathogen Neonectria ditissima.</title>
        <authorList>
            <person name="Gomez-Cortecero A."/>
            <person name="Harrison R.J."/>
            <person name="Armitage A.D."/>
        </authorList>
    </citation>
    <scope>NUCLEOTIDE SEQUENCE [LARGE SCALE GENOMIC DNA]</scope>
    <source>
        <strain evidence="20 21">R09/05</strain>
    </source>
</reference>
<evidence type="ECO:0000256" key="13">
    <source>
        <dbReference type="ARBA" id="ARBA00061137"/>
    </source>
</evidence>
<dbReference type="PANTHER" id="PTHR10578:SF104">
    <property type="entry name" value="CYTOCHROME B2, MITOCHONDRIAL-RELATED"/>
    <property type="match status" value="1"/>
</dbReference>
<evidence type="ECO:0000259" key="19">
    <source>
        <dbReference type="PROSITE" id="PS51349"/>
    </source>
</evidence>
<evidence type="ECO:0000256" key="7">
    <source>
        <dbReference type="ARBA" id="ARBA00022643"/>
    </source>
</evidence>
<evidence type="ECO:0000256" key="2">
    <source>
        <dbReference type="ARBA" id="ARBA00001970"/>
    </source>
</evidence>
<dbReference type="Gene3D" id="3.20.20.70">
    <property type="entry name" value="Aldolase class I"/>
    <property type="match status" value="1"/>
</dbReference>
<dbReference type="STRING" id="78410.A0A0P7AX53"/>
<dbReference type="SUPFAM" id="SSF55856">
    <property type="entry name" value="Cytochrome b5-like heme/steroid binding domain"/>
    <property type="match status" value="1"/>
</dbReference>
<dbReference type="PROSITE" id="PS51349">
    <property type="entry name" value="FMN_HYDROXY_ACID_DH_2"/>
    <property type="match status" value="1"/>
</dbReference>
<dbReference type="SUPFAM" id="SSF51395">
    <property type="entry name" value="FMN-linked oxidoreductases"/>
    <property type="match status" value="1"/>
</dbReference>
<dbReference type="CDD" id="cd02922">
    <property type="entry name" value="FCB2_FMN"/>
    <property type="match status" value="1"/>
</dbReference>
<feature type="region of interest" description="Disordered" evidence="17">
    <location>
        <begin position="82"/>
        <end position="107"/>
    </location>
</feature>
<dbReference type="InterPro" id="IPR037396">
    <property type="entry name" value="FMN_HAD"/>
</dbReference>
<evidence type="ECO:0000259" key="18">
    <source>
        <dbReference type="PROSITE" id="PS50255"/>
    </source>
</evidence>
<evidence type="ECO:0000256" key="15">
    <source>
        <dbReference type="ARBA" id="ARBA00066458"/>
    </source>
</evidence>
<sequence>MSKTVSRHEVARHDNISDVWIIVNENVYDITEFAPQHPGGPEMNKVIYQFAGRDASDEYNRIHAPSLIKKALEDKNVIGSVDASSASAPSEKLSSNSPVDELDQTNNKPPLSTIINLHDFETVAALTLSKKAWAYIDGASNDNLTRDANLAFLRRTWLRPAVLRNVGTVNTKSRLFGCSLDFPVYISPTGAAMTAGREGELALAKGASETGIIQCISTPTSFPHEEILEDTSQHAFFQLYVNKDRGKSEDLLRRVTASGKVKAIFVTADLPVVSKREADERVKVDDVAAETKNQAAIKTKDWKGSGLARQTGSFIDPTLNWDDISWLRQLTDLPIVLKGIQRWEDAKLAMQRGFQGIVLSNHGGRAADGATPTIVLLLELHRNCPEIFQSMEILIDGGFRRGSDVVKAICLGASAVGLGRPFLYAVNYGQDGVKHAVNILRDEIETAMRLCGIADLMKDAHPDFINTSDIDHYVVKGGHPYALKVQNRTCRL</sequence>
<dbReference type="InterPro" id="IPR037458">
    <property type="entry name" value="L-MDH/L-LDH_FMN-bd"/>
</dbReference>
<dbReference type="Pfam" id="PF01070">
    <property type="entry name" value="FMN_dh"/>
    <property type="match status" value="1"/>
</dbReference>
<evidence type="ECO:0000256" key="1">
    <source>
        <dbReference type="ARBA" id="ARBA00001917"/>
    </source>
</evidence>
<evidence type="ECO:0000256" key="4">
    <source>
        <dbReference type="ARBA" id="ARBA00011881"/>
    </source>
</evidence>